<evidence type="ECO:0000256" key="6">
    <source>
        <dbReference type="SAM" id="Phobius"/>
    </source>
</evidence>
<feature type="domain" description="Rhodopsin" evidence="7">
    <location>
        <begin position="25"/>
        <end position="282"/>
    </location>
</feature>
<feature type="transmembrane region" description="Helical" evidence="6">
    <location>
        <begin position="12"/>
        <end position="33"/>
    </location>
</feature>
<dbReference type="Pfam" id="PF20684">
    <property type="entry name" value="Fung_rhodopsin"/>
    <property type="match status" value="1"/>
</dbReference>
<keyword evidence="9" id="KW-1185">Reference proteome</keyword>
<dbReference type="PANTHER" id="PTHR33048:SF31">
    <property type="entry name" value="INTEGRAL MEMBRANE PROTEIN"/>
    <property type="match status" value="1"/>
</dbReference>
<evidence type="ECO:0000313" key="8">
    <source>
        <dbReference type="EMBL" id="KAJ3578122.1"/>
    </source>
</evidence>
<feature type="transmembrane region" description="Helical" evidence="6">
    <location>
        <begin position="181"/>
        <end position="201"/>
    </location>
</feature>
<name>A0A9W8TNR3_9PEZI</name>
<accession>A0A9W8TNR3</accession>
<feature type="transmembrane region" description="Helical" evidence="6">
    <location>
        <begin position="253"/>
        <end position="277"/>
    </location>
</feature>
<evidence type="ECO:0000256" key="2">
    <source>
        <dbReference type="ARBA" id="ARBA00022692"/>
    </source>
</evidence>
<evidence type="ECO:0000256" key="4">
    <source>
        <dbReference type="ARBA" id="ARBA00023136"/>
    </source>
</evidence>
<dbReference type="InterPro" id="IPR052337">
    <property type="entry name" value="SAT4-like"/>
</dbReference>
<proteinExistence type="inferred from homology"/>
<comment type="caution">
    <text evidence="8">The sequence shown here is derived from an EMBL/GenBank/DDBJ whole genome shotgun (WGS) entry which is preliminary data.</text>
</comment>
<evidence type="ECO:0000256" key="5">
    <source>
        <dbReference type="ARBA" id="ARBA00038359"/>
    </source>
</evidence>
<sequence>MAWARDSLPPAIYTFLVLNSIAVGLRVFVRIFMSKSFGYDDYAMCVAFGGFVTLCSLTLVSLGYGYGDASVKAQYNVSEATRVSGQRTPQRLTIRVYFVASTITYVIALYVAKISVALVLLRIAVTSKGVRVLLICSMVALTIWTTVTTFIVAFQCVPLSVAWGEGTGTCLPAAVLANTGYSISAMDIASSFLYAGLPAYLLKGVQLSAKVKASIIVLLGLGVASSVVTIIRLKYLVDVGNLKSPTGVEAANAYLTTFVYSITELGLTIFTGSLAALRPLLKLVPFGQTTGKGYGTYGQASTKGASGIREEMGNNMKLQDFNDAESQDFIVPKGRVHKTVQYEVKYSDK</sequence>
<dbReference type="AlphaFoldDB" id="A0A9W8TNR3"/>
<evidence type="ECO:0000256" key="3">
    <source>
        <dbReference type="ARBA" id="ARBA00022989"/>
    </source>
</evidence>
<evidence type="ECO:0000313" key="9">
    <source>
        <dbReference type="Proteomes" id="UP001148614"/>
    </source>
</evidence>
<keyword evidence="2 6" id="KW-0812">Transmembrane</keyword>
<comment type="subcellular location">
    <subcellularLocation>
        <location evidence="1">Membrane</location>
        <topology evidence="1">Multi-pass membrane protein</topology>
    </subcellularLocation>
</comment>
<dbReference type="Proteomes" id="UP001148614">
    <property type="component" value="Unassembled WGS sequence"/>
</dbReference>
<feature type="transmembrane region" description="Helical" evidence="6">
    <location>
        <begin position="96"/>
        <end position="120"/>
    </location>
</feature>
<keyword evidence="4 6" id="KW-0472">Membrane</keyword>
<dbReference type="PANTHER" id="PTHR33048">
    <property type="entry name" value="PTH11-LIKE INTEGRAL MEMBRANE PROTEIN (AFU_ORTHOLOGUE AFUA_5G11245)"/>
    <property type="match status" value="1"/>
</dbReference>
<evidence type="ECO:0000259" key="7">
    <source>
        <dbReference type="Pfam" id="PF20684"/>
    </source>
</evidence>
<comment type="similarity">
    <text evidence="5">Belongs to the SAT4 family.</text>
</comment>
<gene>
    <name evidence="8" type="ORF">NPX13_g2441</name>
</gene>
<keyword evidence="3 6" id="KW-1133">Transmembrane helix</keyword>
<reference evidence="8" key="1">
    <citation type="submission" date="2022-07" db="EMBL/GenBank/DDBJ databases">
        <title>Genome Sequence of Xylaria arbuscula.</title>
        <authorList>
            <person name="Buettner E."/>
        </authorList>
    </citation>
    <scope>NUCLEOTIDE SEQUENCE</scope>
    <source>
        <strain evidence="8">VT107</strain>
    </source>
</reference>
<dbReference type="EMBL" id="JANPWZ010000256">
    <property type="protein sequence ID" value="KAJ3578122.1"/>
    <property type="molecule type" value="Genomic_DNA"/>
</dbReference>
<protein>
    <recommendedName>
        <fullName evidence="7">Rhodopsin domain-containing protein</fullName>
    </recommendedName>
</protein>
<feature type="transmembrane region" description="Helical" evidence="6">
    <location>
        <begin position="213"/>
        <end position="233"/>
    </location>
</feature>
<feature type="transmembrane region" description="Helical" evidence="6">
    <location>
        <begin position="132"/>
        <end position="154"/>
    </location>
</feature>
<feature type="transmembrane region" description="Helical" evidence="6">
    <location>
        <begin position="45"/>
        <end position="66"/>
    </location>
</feature>
<evidence type="ECO:0000256" key="1">
    <source>
        <dbReference type="ARBA" id="ARBA00004141"/>
    </source>
</evidence>
<organism evidence="8 9">
    <name type="scientific">Xylaria arbuscula</name>
    <dbReference type="NCBI Taxonomy" id="114810"/>
    <lineage>
        <taxon>Eukaryota</taxon>
        <taxon>Fungi</taxon>
        <taxon>Dikarya</taxon>
        <taxon>Ascomycota</taxon>
        <taxon>Pezizomycotina</taxon>
        <taxon>Sordariomycetes</taxon>
        <taxon>Xylariomycetidae</taxon>
        <taxon>Xylariales</taxon>
        <taxon>Xylariaceae</taxon>
        <taxon>Xylaria</taxon>
    </lineage>
</organism>
<dbReference type="InterPro" id="IPR049326">
    <property type="entry name" value="Rhodopsin_dom_fungi"/>
</dbReference>
<dbReference type="VEuPathDB" id="FungiDB:F4678DRAFT_420998"/>
<dbReference type="GO" id="GO:0016020">
    <property type="term" value="C:membrane"/>
    <property type="evidence" value="ECO:0007669"/>
    <property type="project" value="UniProtKB-SubCell"/>
</dbReference>